<feature type="compositionally biased region" description="Low complexity" evidence="1">
    <location>
        <begin position="122"/>
        <end position="134"/>
    </location>
</feature>
<feature type="compositionally biased region" description="Acidic residues" evidence="1">
    <location>
        <begin position="65"/>
        <end position="75"/>
    </location>
</feature>
<feature type="region of interest" description="Disordered" evidence="1">
    <location>
        <begin position="575"/>
        <end position="622"/>
    </location>
</feature>
<protein>
    <submittedName>
        <fullName evidence="4">Probable serine/threonine-protein kinase cdc7</fullName>
    </submittedName>
</protein>
<dbReference type="RefSeq" id="XP_011504739.1">
    <property type="nucleotide sequence ID" value="XM_011506437.1"/>
</dbReference>
<keyword evidence="4" id="KW-0808">Transferase</keyword>
<dbReference type="GO" id="GO:0016301">
    <property type="term" value="F:kinase activity"/>
    <property type="evidence" value="ECO:0007669"/>
    <property type="project" value="UniProtKB-KW"/>
</dbReference>
<keyword evidence="2" id="KW-0732">Signal</keyword>
<feature type="compositionally biased region" description="Basic residues" evidence="1">
    <location>
        <begin position="86"/>
        <end position="98"/>
    </location>
</feature>
<feature type="compositionally biased region" description="Low complexity" evidence="1">
    <location>
        <begin position="276"/>
        <end position="288"/>
    </location>
</feature>
<feature type="compositionally biased region" description="Acidic residues" evidence="1">
    <location>
        <begin position="105"/>
        <end position="121"/>
    </location>
</feature>
<feature type="compositionally biased region" description="Low complexity" evidence="1">
    <location>
        <begin position="485"/>
        <end position="502"/>
    </location>
</feature>
<keyword evidence="3" id="KW-1185">Reference proteome</keyword>
<feature type="region of interest" description="Disordered" evidence="1">
    <location>
        <begin position="46"/>
        <end position="169"/>
    </location>
</feature>
<name>A0AAJ6YUS3_9HYME</name>
<proteinExistence type="predicted"/>
<organism evidence="3 4">
    <name type="scientific">Ceratosolen solmsi marchali</name>
    <dbReference type="NCBI Taxonomy" id="326594"/>
    <lineage>
        <taxon>Eukaryota</taxon>
        <taxon>Metazoa</taxon>
        <taxon>Ecdysozoa</taxon>
        <taxon>Arthropoda</taxon>
        <taxon>Hexapoda</taxon>
        <taxon>Insecta</taxon>
        <taxon>Pterygota</taxon>
        <taxon>Neoptera</taxon>
        <taxon>Endopterygota</taxon>
        <taxon>Hymenoptera</taxon>
        <taxon>Apocrita</taxon>
        <taxon>Proctotrupomorpha</taxon>
        <taxon>Chalcidoidea</taxon>
        <taxon>Agaonidae</taxon>
        <taxon>Agaoninae</taxon>
        <taxon>Ceratosolen</taxon>
    </lineage>
</organism>
<feature type="region of interest" description="Disordered" evidence="1">
    <location>
        <begin position="276"/>
        <end position="322"/>
    </location>
</feature>
<feature type="region of interest" description="Disordered" evidence="1">
    <location>
        <begin position="481"/>
        <end position="502"/>
    </location>
</feature>
<feature type="compositionally biased region" description="Polar residues" evidence="1">
    <location>
        <begin position="289"/>
        <end position="301"/>
    </location>
</feature>
<keyword evidence="4" id="KW-0418">Kinase</keyword>
<feature type="chain" id="PRO_5042501429" evidence="2">
    <location>
        <begin position="26"/>
        <end position="622"/>
    </location>
</feature>
<evidence type="ECO:0000256" key="1">
    <source>
        <dbReference type="SAM" id="MobiDB-lite"/>
    </source>
</evidence>
<dbReference type="GeneID" id="105367669"/>
<feature type="signal peptide" evidence="2">
    <location>
        <begin position="1"/>
        <end position="25"/>
    </location>
</feature>
<dbReference type="AlphaFoldDB" id="A0AAJ6YUS3"/>
<gene>
    <name evidence="4" type="primary">LOC105367669</name>
</gene>
<sequence length="622" mass="65378">MAAKARRNACLVGVLLLLGIQLATCKSVDETFKDDHYNARVLSLSKREVEEESSDEQTTTLSAEDNSEWENDDETTPIPTTSTPKPYKKRRPMIKRKITTTTTESSEEEPITASTVEEENDSSGSNNNNNNNNNNDDDNDEQEERMTPSVKPLLANKSKSKKKVKPTAVAATPTIGDRIKPEGEAPSTIDSNIPKQPSSNLLPPMPHNYFPQNYNGFLTPAQSPAFAPWGFGPIYAPAPMAYDYPHPTGPAFSDAKVEEGSSVTLGNGFASASASAGGAGGAVSTSTSPGNGYNRASNSFGTHGGSIPAGGSHQNTGSFVSIRGSFPASDGESVGIEVNGPAATGRTMLHQSRGKYSSALKAHSLSYFLGGQSYQPNYSASVPVYAGAPPYGSNPYGNSLPNYAGYANPVDFQSFFQQYFAALQAQQQAFQQQLQAQIDAQRQAGGGGGDGFVSSGAYITNDEGKIDPKAQVYVNTYTSSNHVPSTSVNSRSGSGGSRSSVSTLPYASNKNLNRIWEQSNQVDSNFGAYGGSPSNGPQGAFATASIGPNGGFQAAHISPASPGIFSRFAEDIPPPGGKQYGVFSSSSSSSSTGPDGKQIAHKSATIGINDNGKVTYKTVHDP</sequence>
<evidence type="ECO:0000313" key="3">
    <source>
        <dbReference type="Proteomes" id="UP000695007"/>
    </source>
</evidence>
<evidence type="ECO:0000256" key="2">
    <source>
        <dbReference type="SAM" id="SignalP"/>
    </source>
</evidence>
<accession>A0AAJ6YUS3</accession>
<dbReference type="Proteomes" id="UP000695007">
    <property type="component" value="Unplaced"/>
</dbReference>
<dbReference type="KEGG" id="csol:105367669"/>
<reference evidence="4" key="1">
    <citation type="submission" date="2025-08" db="UniProtKB">
        <authorList>
            <consortium name="RefSeq"/>
        </authorList>
    </citation>
    <scope>IDENTIFICATION</scope>
</reference>
<feature type="compositionally biased region" description="Low complexity" evidence="1">
    <location>
        <begin position="76"/>
        <end position="85"/>
    </location>
</feature>
<evidence type="ECO:0000313" key="4">
    <source>
        <dbReference type="RefSeq" id="XP_011504739.1"/>
    </source>
</evidence>